<evidence type="ECO:0000256" key="6">
    <source>
        <dbReference type="ARBA" id="ARBA00022989"/>
    </source>
</evidence>
<feature type="transmembrane region" description="Helical" evidence="8">
    <location>
        <begin position="131"/>
        <end position="155"/>
    </location>
</feature>
<accession>A0A512E1D5</accession>
<protein>
    <recommendedName>
        <fullName evidence="8">Transport permease protein</fullName>
    </recommendedName>
</protein>
<dbReference type="PANTHER" id="PTHR30294:SF47">
    <property type="entry name" value="INNER MEMBRANE TRANSPORT PERMEASE YHHJ"/>
    <property type="match status" value="1"/>
</dbReference>
<keyword evidence="11" id="KW-1185">Reference proteome</keyword>
<evidence type="ECO:0000256" key="8">
    <source>
        <dbReference type="RuleBase" id="RU361157"/>
    </source>
</evidence>
<sequence>MTQAGVGAGYIEAIVQRETMDFLQERGDAETVPIRPVIRAFFNPNLVGSSFHSVMSVMESITILSILLVGAAVIREREHGTIEHLLVMPVRASEIAFAKIWANGLVILIAADLSLRFVVQGALGVPLEGSMPLFLAGAAAYLFATTSLGILLATIVRSMPQFALLAIPVFLILNMLSGATSPIEGMPAALQFILQASPTVHFVKLAQAVLFRGAGLEIVWPELAVLAGLGSLFLAAALARFRTMLAKSNQ</sequence>
<evidence type="ECO:0000256" key="5">
    <source>
        <dbReference type="ARBA" id="ARBA00022692"/>
    </source>
</evidence>
<dbReference type="GO" id="GO:0005886">
    <property type="term" value="C:plasma membrane"/>
    <property type="evidence" value="ECO:0007669"/>
    <property type="project" value="UniProtKB-SubCell"/>
</dbReference>
<dbReference type="InterPro" id="IPR013525">
    <property type="entry name" value="ABC2_TM"/>
</dbReference>
<dbReference type="Pfam" id="PF01061">
    <property type="entry name" value="ABC2_membrane"/>
    <property type="match status" value="1"/>
</dbReference>
<dbReference type="InterPro" id="IPR047817">
    <property type="entry name" value="ABC2_TM_bact-type"/>
</dbReference>
<comment type="subcellular location">
    <subcellularLocation>
        <location evidence="8">Cell inner membrane</location>
        <topology evidence="8">Multi-pass membrane protein</topology>
    </subcellularLocation>
    <subcellularLocation>
        <location evidence="1">Cell membrane</location>
        <topology evidence="1">Multi-pass membrane protein</topology>
    </subcellularLocation>
</comment>
<proteinExistence type="inferred from homology"/>
<organism evidence="10 11">
    <name type="scientific">Skermanella aerolata</name>
    <dbReference type="NCBI Taxonomy" id="393310"/>
    <lineage>
        <taxon>Bacteria</taxon>
        <taxon>Pseudomonadati</taxon>
        <taxon>Pseudomonadota</taxon>
        <taxon>Alphaproteobacteria</taxon>
        <taxon>Rhodospirillales</taxon>
        <taxon>Azospirillaceae</taxon>
        <taxon>Skermanella</taxon>
    </lineage>
</organism>
<dbReference type="PROSITE" id="PS51012">
    <property type="entry name" value="ABC_TM2"/>
    <property type="match status" value="1"/>
</dbReference>
<keyword evidence="4 8" id="KW-1003">Cell membrane</keyword>
<evidence type="ECO:0000256" key="1">
    <source>
        <dbReference type="ARBA" id="ARBA00004651"/>
    </source>
</evidence>
<evidence type="ECO:0000256" key="2">
    <source>
        <dbReference type="ARBA" id="ARBA00007783"/>
    </source>
</evidence>
<name>A0A512E1D5_9PROT</name>
<dbReference type="GO" id="GO:0140359">
    <property type="term" value="F:ABC-type transporter activity"/>
    <property type="evidence" value="ECO:0007669"/>
    <property type="project" value="InterPro"/>
</dbReference>
<gene>
    <name evidence="10" type="ORF">SAE02_66760</name>
</gene>
<dbReference type="Proteomes" id="UP000321523">
    <property type="component" value="Unassembled WGS sequence"/>
</dbReference>
<dbReference type="EMBL" id="BJYZ01000043">
    <property type="protein sequence ID" value="GEO42528.1"/>
    <property type="molecule type" value="Genomic_DNA"/>
</dbReference>
<comment type="caution">
    <text evidence="8">Lacks conserved residue(s) required for the propagation of feature annotation.</text>
</comment>
<evidence type="ECO:0000256" key="3">
    <source>
        <dbReference type="ARBA" id="ARBA00022448"/>
    </source>
</evidence>
<feature type="transmembrane region" description="Helical" evidence="8">
    <location>
        <begin position="218"/>
        <end position="239"/>
    </location>
</feature>
<dbReference type="AlphaFoldDB" id="A0A512E1D5"/>
<reference evidence="10 11" key="1">
    <citation type="submission" date="2019-07" db="EMBL/GenBank/DDBJ databases">
        <title>Whole genome shotgun sequence of Skermanella aerolata NBRC 106429.</title>
        <authorList>
            <person name="Hosoyama A."/>
            <person name="Uohara A."/>
            <person name="Ohji S."/>
            <person name="Ichikawa N."/>
        </authorList>
    </citation>
    <scope>NUCLEOTIDE SEQUENCE [LARGE SCALE GENOMIC DNA]</scope>
    <source>
        <strain evidence="10 11">NBRC 106429</strain>
    </source>
</reference>
<comment type="caution">
    <text evidence="10">The sequence shown here is derived from an EMBL/GenBank/DDBJ whole genome shotgun (WGS) entry which is preliminary data.</text>
</comment>
<feature type="transmembrane region" description="Helical" evidence="8">
    <location>
        <begin position="51"/>
        <end position="74"/>
    </location>
</feature>
<dbReference type="PANTHER" id="PTHR30294">
    <property type="entry name" value="MEMBRANE COMPONENT OF ABC TRANSPORTER YHHJ-RELATED"/>
    <property type="match status" value="1"/>
</dbReference>
<evidence type="ECO:0000259" key="9">
    <source>
        <dbReference type="PROSITE" id="PS51012"/>
    </source>
</evidence>
<evidence type="ECO:0000256" key="7">
    <source>
        <dbReference type="ARBA" id="ARBA00023136"/>
    </source>
</evidence>
<feature type="transmembrane region" description="Helical" evidence="8">
    <location>
        <begin position="95"/>
        <end position="119"/>
    </location>
</feature>
<feature type="transmembrane region" description="Helical" evidence="8">
    <location>
        <begin position="162"/>
        <end position="180"/>
    </location>
</feature>
<evidence type="ECO:0000313" key="11">
    <source>
        <dbReference type="Proteomes" id="UP000321523"/>
    </source>
</evidence>
<evidence type="ECO:0000256" key="4">
    <source>
        <dbReference type="ARBA" id="ARBA00022475"/>
    </source>
</evidence>
<dbReference type="InterPro" id="IPR051449">
    <property type="entry name" value="ABC-2_transporter_component"/>
</dbReference>
<keyword evidence="6 8" id="KW-1133">Transmembrane helix</keyword>
<comment type="similarity">
    <text evidence="2 8">Belongs to the ABC-2 integral membrane protein family.</text>
</comment>
<feature type="domain" description="ABC transmembrane type-2" evidence="9">
    <location>
        <begin position="8"/>
        <end position="244"/>
    </location>
</feature>
<keyword evidence="7 8" id="KW-0472">Membrane</keyword>
<keyword evidence="5 8" id="KW-0812">Transmembrane</keyword>
<keyword evidence="3 8" id="KW-0813">Transport</keyword>
<evidence type="ECO:0000313" key="10">
    <source>
        <dbReference type="EMBL" id="GEO42528.1"/>
    </source>
</evidence>